<evidence type="ECO:0000256" key="4">
    <source>
        <dbReference type="SAM" id="Phobius"/>
    </source>
</evidence>
<name>A0A953HV14_9BACT</name>
<dbReference type="EMBL" id="JAHVHU010000008">
    <property type="protein sequence ID" value="MBY5958368.1"/>
    <property type="molecule type" value="Genomic_DNA"/>
</dbReference>
<dbReference type="PANTHER" id="PTHR43630">
    <property type="entry name" value="POLY-BETA-1,6-N-ACETYL-D-GLUCOSAMINE SYNTHASE"/>
    <property type="match status" value="1"/>
</dbReference>
<dbReference type="SUPFAM" id="SSF53448">
    <property type="entry name" value="Nucleotide-diphospho-sugar transferases"/>
    <property type="match status" value="1"/>
</dbReference>
<organism evidence="6 7">
    <name type="scientific">Membranihabitans marinus</name>
    <dbReference type="NCBI Taxonomy" id="1227546"/>
    <lineage>
        <taxon>Bacteria</taxon>
        <taxon>Pseudomonadati</taxon>
        <taxon>Bacteroidota</taxon>
        <taxon>Saprospiria</taxon>
        <taxon>Saprospirales</taxon>
        <taxon>Saprospiraceae</taxon>
        <taxon>Membranihabitans</taxon>
    </lineage>
</organism>
<dbReference type="GO" id="GO:0016757">
    <property type="term" value="F:glycosyltransferase activity"/>
    <property type="evidence" value="ECO:0007669"/>
    <property type="project" value="UniProtKB-KW"/>
</dbReference>
<dbReference type="InterPro" id="IPR029044">
    <property type="entry name" value="Nucleotide-diphossugar_trans"/>
</dbReference>
<feature type="transmembrane region" description="Helical" evidence="4">
    <location>
        <begin position="286"/>
        <end position="307"/>
    </location>
</feature>
<evidence type="ECO:0000256" key="3">
    <source>
        <dbReference type="ARBA" id="ARBA00022679"/>
    </source>
</evidence>
<dbReference type="PANTHER" id="PTHR43630:SF1">
    <property type="entry name" value="POLY-BETA-1,6-N-ACETYL-D-GLUCOSAMINE SYNTHASE"/>
    <property type="match status" value="1"/>
</dbReference>
<proteinExistence type="inferred from homology"/>
<evidence type="ECO:0000313" key="6">
    <source>
        <dbReference type="EMBL" id="MBY5958368.1"/>
    </source>
</evidence>
<comment type="caution">
    <text evidence="6">The sequence shown here is derived from an EMBL/GenBank/DDBJ whole genome shotgun (WGS) entry which is preliminary data.</text>
</comment>
<dbReference type="Proteomes" id="UP000753961">
    <property type="component" value="Unassembled WGS sequence"/>
</dbReference>
<protein>
    <submittedName>
        <fullName evidence="6">Glycosyltransferase</fullName>
        <ecNumber evidence="6">2.4.-.-</ecNumber>
    </submittedName>
</protein>
<feature type="transmembrane region" description="Helical" evidence="4">
    <location>
        <begin position="346"/>
        <end position="365"/>
    </location>
</feature>
<evidence type="ECO:0000256" key="1">
    <source>
        <dbReference type="ARBA" id="ARBA00006739"/>
    </source>
</evidence>
<keyword evidence="4" id="KW-0812">Transmembrane</keyword>
<comment type="similarity">
    <text evidence="1">Belongs to the glycosyltransferase 2 family.</text>
</comment>
<evidence type="ECO:0000256" key="2">
    <source>
        <dbReference type="ARBA" id="ARBA00022676"/>
    </source>
</evidence>
<dbReference type="Pfam" id="PF00535">
    <property type="entry name" value="Glycos_transf_2"/>
    <property type="match status" value="1"/>
</dbReference>
<accession>A0A953HV14</accession>
<evidence type="ECO:0000259" key="5">
    <source>
        <dbReference type="Pfam" id="PF00535"/>
    </source>
</evidence>
<keyword evidence="3 6" id="KW-0808">Transferase</keyword>
<gene>
    <name evidence="6" type="ORF">KUV50_09515</name>
</gene>
<feature type="transmembrane region" description="Helical" evidence="4">
    <location>
        <begin position="313"/>
        <end position="334"/>
    </location>
</feature>
<dbReference type="EC" id="2.4.-.-" evidence="6"/>
<keyword evidence="2 6" id="KW-0328">Glycosyltransferase</keyword>
<dbReference type="RefSeq" id="WP_222579905.1">
    <property type="nucleotide sequence ID" value="NZ_JAHVHU010000008.1"/>
</dbReference>
<keyword evidence="7" id="KW-1185">Reference proteome</keyword>
<feature type="transmembrane region" description="Helical" evidence="4">
    <location>
        <begin position="6"/>
        <end position="23"/>
    </location>
</feature>
<sequence>MMVPVFYFILLFLFFGVQIYLWWSSGELKDYSPEVNTSNNEQGAGDVPTVTVLVPAQNEEQSIGRCLDSLKRQNYISTHLQIIMINDHSTDQTATIARSYSGVQVIDQKEGFLGKKAAIEYGVKVATGQVVLTMDADCEAGEDWVNSMIRAVGEDHHVLATGPVWMVPDKSGFLQKYQEMEQAALNVLTCGGINSGVVLSASGANMAYFRSLFYELDPYADNQNVPSGDDVFFAHQVYLSGGEVRFVLEQAAMVYTSPVVSYTAFIRQRMRWAGKSSGYSHWPTKLYLVGFGIVNLSFVFLLIAGVWKPIFYSYLFYGLLIKFIVDYLIIYTGMRWGNRPVCWQDVLKASLFQVGYVVYVTILLVQGKKGGWKND</sequence>
<feature type="transmembrane region" description="Helical" evidence="4">
    <location>
        <begin position="246"/>
        <end position="265"/>
    </location>
</feature>
<reference evidence="6" key="1">
    <citation type="submission" date="2021-06" db="EMBL/GenBank/DDBJ databases">
        <title>44 bacteria genomes isolated from Dapeng, Shenzhen.</title>
        <authorList>
            <person name="Zheng W."/>
            <person name="Yu S."/>
            <person name="Huang Y."/>
        </authorList>
    </citation>
    <scope>NUCLEOTIDE SEQUENCE</scope>
    <source>
        <strain evidence="6">DP5N28-2</strain>
    </source>
</reference>
<evidence type="ECO:0000313" key="7">
    <source>
        <dbReference type="Proteomes" id="UP000753961"/>
    </source>
</evidence>
<feature type="domain" description="Glycosyltransferase 2-like" evidence="5">
    <location>
        <begin position="51"/>
        <end position="215"/>
    </location>
</feature>
<keyword evidence="4" id="KW-1133">Transmembrane helix</keyword>
<dbReference type="Gene3D" id="3.90.550.10">
    <property type="entry name" value="Spore Coat Polysaccharide Biosynthesis Protein SpsA, Chain A"/>
    <property type="match status" value="1"/>
</dbReference>
<dbReference type="InterPro" id="IPR001173">
    <property type="entry name" value="Glyco_trans_2-like"/>
</dbReference>
<dbReference type="AlphaFoldDB" id="A0A953HV14"/>
<feature type="transmembrane region" description="Helical" evidence="4">
    <location>
        <begin position="183"/>
        <end position="209"/>
    </location>
</feature>
<keyword evidence="4" id="KW-0472">Membrane</keyword>